<feature type="region of interest" description="Disordered" evidence="1">
    <location>
        <begin position="138"/>
        <end position="250"/>
    </location>
</feature>
<feature type="compositionally biased region" description="Polar residues" evidence="1">
    <location>
        <begin position="152"/>
        <end position="213"/>
    </location>
</feature>
<sequence>MISLRRIVLFGLCVTSSIVSAHITPTVPSAGAQYQGGQTQVFRWSYSKDDMGGNPFLTERFKCDLMWGNNHWVALLARNLSIYDEWVAVYFRPDYGFDSTAYYVRYATEETNAIVDTGRFSLSNMNGTNYNQLFNEQPDLSTVSHGSGGSTPDGTNHSVWSTHATLSSGPVSEQVTRVTQTGSLSAPTSTYLSPTNSPSGFIDGSNQSASQTSGPIGPLGTPPNPTLGDTEDSRPISTDSQSSAAGLTRQRDSPWQKVCLALWPVLVGAMMAI</sequence>
<organism evidence="3 4">
    <name type="scientific">Thanatephorus cucumeris (strain AG1-IB / isolate 7/3/14)</name>
    <name type="common">Lettuce bottom rot fungus</name>
    <name type="synonym">Rhizoctonia solani</name>
    <dbReference type="NCBI Taxonomy" id="1108050"/>
    <lineage>
        <taxon>Eukaryota</taxon>
        <taxon>Fungi</taxon>
        <taxon>Dikarya</taxon>
        <taxon>Basidiomycota</taxon>
        <taxon>Agaricomycotina</taxon>
        <taxon>Agaricomycetes</taxon>
        <taxon>Cantharellales</taxon>
        <taxon>Ceratobasidiaceae</taxon>
        <taxon>Rhizoctonia</taxon>
        <taxon>Rhizoctonia solani AG-1</taxon>
    </lineage>
</organism>
<evidence type="ECO:0000313" key="3">
    <source>
        <dbReference type="EMBL" id="CEL60768.1"/>
    </source>
</evidence>
<feature type="signal peptide" evidence="2">
    <location>
        <begin position="1"/>
        <end position="21"/>
    </location>
</feature>
<name>A0A0B7FX14_THACB</name>
<evidence type="ECO:0000313" key="4">
    <source>
        <dbReference type="Proteomes" id="UP000059188"/>
    </source>
</evidence>
<reference evidence="3 4" key="1">
    <citation type="submission" date="2014-11" db="EMBL/GenBank/DDBJ databases">
        <authorList>
            <person name="Wibberg Daniel"/>
        </authorList>
    </citation>
    <scope>NUCLEOTIDE SEQUENCE [LARGE SCALE GENOMIC DNA]</scope>
    <source>
        <strain evidence="3">Rhizoctonia solani AG1-IB 7/3/14</strain>
    </source>
</reference>
<dbReference type="AlphaFoldDB" id="A0A0B7FX14"/>
<keyword evidence="2" id="KW-0732">Signal</keyword>
<proteinExistence type="predicted"/>
<dbReference type="OrthoDB" id="3179349at2759"/>
<evidence type="ECO:0000256" key="1">
    <source>
        <dbReference type="SAM" id="MobiDB-lite"/>
    </source>
</evidence>
<dbReference type="Proteomes" id="UP000059188">
    <property type="component" value="Unassembled WGS sequence"/>
</dbReference>
<protein>
    <submittedName>
        <fullName evidence="3">Uncharacterized protein</fullName>
    </submittedName>
</protein>
<feature type="chain" id="PRO_5002114480" evidence="2">
    <location>
        <begin position="22"/>
        <end position="273"/>
    </location>
</feature>
<feature type="compositionally biased region" description="Polar residues" evidence="1">
    <location>
        <begin position="235"/>
        <end position="245"/>
    </location>
</feature>
<accession>A0A0B7FX14</accession>
<keyword evidence="4" id="KW-1185">Reference proteome</keyword>
<dbReference type="EMBL" id="LN679104">
    <property type="protein sequence ID" value="CEL60768.1"/>
    <property type="molecule type" value="Genomic_DNA"/>
</dbReference>
<gene>
    <name evidence="3" type="ORF">RSOLAG1IB_04007</name>
</gene>
<evidence type="ECO:0000256" key="2">
    <source>
        <dbReference type="SAM" id="SignalP"/>
    </source>
</evidence>